<comment type="caution">
    <text evidence="3">The sequence shown here is derived from an EMBL/GenBank/DDBJ whole genome shotgun (WGS) entry which is preliminary data.</text>
</comment>
<dbReference type="Gene3D" id="2.120.10.30">
    <property type="entry name" value="TolB, C-terminal domain"/>
    <property type="match status" value="1"/>
</dbReference>
<keyword evidence="1" id="KW-0175">Coiled coil</keyword>
<dbReference type="STRING" id="1797994.A2227_02015"/>
<evidence type="ECO:0000313" key="3">
    <source>
        <dbReference type="EMBL" id="OGF27599.1"/>
    </source>
</evidence>
<reference evidence="3 4" key="1">
    <citation type="journal article" date="2016" name="Nat. Commun.">
        <title>Thousands of microbial genomes shed light on interconnected biogeochemical processes in an aquifer system.</title>
        <authorList>
            <person name="Anantharaman K."/>
            <person name="Brown C.T."/>
            <person name="Hug L.A."/>
            <person name="Sharon I."/>
            <person name="Castelle C.J."/>
            <person name="Probst A.J."/>
            <person name="Thomas B.C."/>
            <person name="Singh A."/>
            <person name="Wilkins M.J."/>
            <person name="Karaoz U."/>
            <person name="Brodie E.L."/>
            <person name="Williams K.H."/>
            <person name="Hubbard S.S."/>
            <person name="Banfield J.F."/>
        </authorList>
    </citation>
    <scope>NUCLEOTIDE SEQUENCE [LARGE SCALE GENOMIC DNA]</scope>
</reference>
<dbReference type="AlphaFoldDB" id="A0A1F5SLR6"/>
<keyword evidence="2" id="KW-1133">Transmembrane helix</keyword>
<name>A0A1F5SLR6_9BACT</name>
<organism evidence="3 4">
    <name type="scientific">Candidatus Falkowbacteria bacterium RIFOXYA2_FULL_47_19</name>
    <dbReference type="NCBI Taxonomy" id="1797994"/>
    <lineage>
        <taxon>Bacteria</taxon>
        <taxon>Candidatus Falkowiibacteriota</taxon>
    </lineage>
</organism>
<accession>A0A1F5SLR6</accession>
<dbReference type="SUPFAM" id="SSF101898">
    <property type="entry name" value="NHL repeat"/>
    <property type="match status" value="1"/>
</dbReference>
<dbReference type="EMBL" id="MFGB01000007">
    <property type="protein sequence ID" value="OGF27599.1"/>
    <property type="molecule type" value="Genomic_DNA"/>
</dbReference>
<feature type="transmembrane region" description="Helical" evidence="2">
    <location>
        <begin position="399"/>
        <end position="417"/>
    </location>
</feature>
<keyword evidence="2" id="KW-0472">Membrane</keyword>
<keyword evidence="2" id="KW-0812">Transmembrane</keyword>
<proteinExistence type="predicted"/>
<evidence type="ECO:0000256" key="2">
    <source>
        <dbReference type="SAM" id="Phobius"/>
    </source>
</evidence>
<evidence type="ECO:0000256" key="1">
    <source>
        <dbReference type="SAM" id="Coils"/>
    </source>
</evidence>
<dbReference type="Proteomes" id="UP000178367">
    <property type="component" value="Unassembled WGS sequence"/>
</dbReference>
<dbReference type="InterPro" id="IPR011042">
    <property type="entry name" value="6-blade_b-propeller_TolB-like"/>
</dbReference>
<evidence type="ECO:0000313" key="4">
    <source>
        <dbReference type="Proteomes" id="UP000178367"/>
    </source>
</evidence>
<gene>
    <name evidence="3" type="ORF">A2227_02015</name>
</gene>
<protein>
    <submittedName>
        <fullName evidence="3">Uncharacterized protein</fullName>
    </submittedName>
</protein>
<feature type="transmembrane region" description="Helical" evidence="2">
    <location>
        <begin position="342"/>
        <end position="362"/>
    </location>
</feature>
<sequence length="766" mass="85993">MDYKIVQLGLTPGKNANTVGDIFIAEPDTTKESLAGRIFVLIEVESKRSEGVKIINFLLDNINYNYYQNEKIYLRERINALKVEYIFEAALAKVNKNFLDYLKSEKINLPISALNITVGLIYKNELYFSGCGKNRALLIYRAPDTSRSGAKKMPAEKDPASVRKEYSLSDISEQTGNGELKPDGPAIQTKLFSNVISGKIPKNGFFVFTNETLPEYISGAQLTRIITTLPPLSAVEQLKNTLSKINSYVSFWGIIIKNTQFEKAEETKQQSSSKDSVVDLSRTEERTENLLAPSGIINIKKPLSYIGSLLPGSDKAMSGIGGAMIKDKIFVKKKSVAKKLNLILKNFFTYALNFLFFAAKWLSSRGSIKKTVSGLGLKLKNSTEFLSLPGLTLNKRNKALLIVAVVFLVFFIVNLSFMKAKKNRQAELENYENLSAMIEQKQNQAEANLLYSNEEGAKKLFDEISGLMGSLPQATEEQKSRFADFTEKYNLQLEKIRRITRIDEPEEVADFKNLTSSADPANIILSANNGKIYAADSGQRSIYILEIADRLVTTVTDLEEPMEELLLPAQAAERVYYLNKTNIIELDLKTEELSPLNIDLDANNNYMGADTYNERLYLLDNKNGQIIRYAKNGRAFSSAYSWLQENTDLSAAVDLSIDGHVYVLKNNGEVIKFLRGQTVEFALEAVDPPIEQASKIFVSPKNNYIYILDPKSQRLIVYDKTGQFQAQYTSKTFTDLRDFAVDETSQEVYLLSGAKVLKIKIGQENE</sequence>
<feature type="coiled-coil region" evidence="1">
    <location>
        <begin position="421"/>
        <end position="448"/>
    </location>
</feature>